<evidence type="ECO:0000313" key="1">
    <source>
        <dbReference type="EMBL" id="PKU63867.1"/>
    </source>
</evidence>
<evidence type="ECO:0000313" key="2">
    <source>
        <dbReference type="Proteomes" id="UP000233837"/>
    </source>
</evidence>
<reference evidence="1 2" key="2">
    <citation type="journal article" date="2017" name="Nature">
        <title>The Apostasia genome and the evolution of orchids.</title>
        <authorList>
            <person name="Zhang G.Q."/>
            <person name="Liu K.W."/>
            <person name="Li Z."/>
            <person name="Lohaus R."/>
            <person name="Hsiao Y.Y."/>
            <person name="Niu S.C."/>
            <person name="Wang J.Y."/>
            <person name="Lin Y.C."/>
            <person name="Xu Q."/>
            <person name="Chen L.J."/>
            <person name="Yoshida K."/>
            <person name="Fujiwara S."/>
            <person name="Wang Z.W."/>
            <person name="Zhang Y.Q."/>
            <person name="Mitsuda N."/>
            <person name="Wang M."/>
            <person name="Liu G.H."/>
            <person name="Pecoraro L."/>
            <person name="Huang H.X."/>
            <person name="Xiao X.J."/>
            <person name="Lin M."/>
            <person name="Wu X.Y."/>
            <person name="Wu W.L."/>
            <person name="Chen Y.Y."/>
            <person name="Chang S.B."/>
            <person name="Sakamoto S."/>
            <person name="Ohme-Takagi M."/>
            <person name="Yagi M."/>
            <person name="Zeng S.J."/>
            <person name="Shen C.Y."/>
            <person name="Yeh C.M."/>
            <person name="Luo Y.B."/>
            <person name="Tsai W.C."/>
            <person name="Van de Peer Y."/>
            <person name="Liu Z.J."/>
        </authorList>
    </citation>
    <scope>NUCLEOTIDE SEQUENCE [LARGE SCALE GENOMIC DNA]</scope>
    <source>
        <tissue evidence="1">The whole plant</tissue>
    </source>
</reference>
<keyword evidence="2" id="KW-1185">Reference proteome</keyword>
<protein>
    <submittedName>
        <fullName evidence="1">Uncharacterized protein</fullName>
    </submittedName>
</protein>
<proteinExistence type="predicted"/>
<accession>A0A2I0VKC9</accession>
<organism evidence="1 2">
    <name type="scientific">Dendrobium catenatum</name>
    <dbReference type="NCBI Taxonomy" id="906689"/>
    <lineage>
        <taxon>Eukaryota</taxon>
        <taxon>Viridiplantae</taxon>
        <taxon>Streptophyta</taxon>
        <taxon>Embryophyta</taxon>
        <taxon>Tracheophyta</taxon>
        <taxon>Spermatophyta</taxon>
        <taxon>Magnoliopsida</taxon>
        <taxon>Liliopsida</taxon>
        <taxon>Asparagales</taxon>
        <taxon>Orchidaceae</taxon>
        <taxon>Epidendroideae</taxon>
        <taxon>Malaxideae</taxon>
        <taxon>Dendrobiinae</taxon>
        <taxon>Dendrobium</taxon>
    </lineage>
</organism>
<sequence length="57" mass="6810">MFFRDRGAVLSPECLSQRGRLVCDMQGHISFRSKWLDICTRDNSRSWFSDFFFVQND</sequence>
<dbReference type="AlphaFoldDB" id="A0A2I0VKC9"/>
<dbReference type="EMBL" id="KZ503459">
    <property type="protein sequence ID" value="PKU63867.1"/>
    <property type="molecule type" value="Genomic_DNA"/>
</dbReference>
<reference evidence="1 2" key="1">
    <citation type="journal article" date="2016" name="Sci. Rep.">
        <title>The Dendrobium catenatum Lindl. genome sequence provides insights into polysaccharide synthase, floral development and adaptive evolution.</title>
        <authorList>
            <person name="Zhang G.Q."/>
            <person name="Xu Q."/>
            <person name="Bian C."/>
            <person name="Tsai W.C."/>
            <person name="Yeh C.M."/>
            <person name="Liu K.W."/>
            <person name="Yoshida K."/>
            <person name="Zhang L.S."/>
            <person name="Chang S.B."/>
            <person name="Chen F."/>
            <person name="Shi Y."/>
            <person name="Su Y.Y."/>
            <person name="Zhang Y.Q."/>
            <person name="Chen L.J."/>
            <person name="Yin Y."/>
            <person name="Lin M."/>
            <person name="Huang H."/>
            <person name="Deng H."/>
            <person name="Wang Z.W."/>
            <person name="Zhu S.L."/>
            <person name="Zhao X."/>
            <person name="Deng C."/>
            <person name="Niu S.C."/>
            <person name="Huang J."/>
            <person name="Wang M."/>
            <person name="Liu G.H."/>
            <person name="Yang H.J."/>
            <person name="Xiao X.J."/>
            <person name="Hsiao Y.Y."/>
            <person name="Wu W.L."/>
            <person name="Chen Y.Y."/>
            <person name="Mitsuda N."/>
            <person name="Ohme-Takagi M."/>
            <person name="Luo Y.B."/>
            <person name="Van de Peer Y."/>
            <person name="Liu Z.J."/>
        </authorList>
    </citation>
    <scope>NUCLEOTIDE SEQUENCE [LARGE SCALE GENOMIC DNA]</scope>
    <source>
        <tissue evidence="1">The whole plant</tissue>
    </source>
</reference>
<name>A0A2I0VKC9_9ASPA</name>
<gene>
    <name evidence="1" type="ORF">MA16_Dca009851</name>
</gene>
<dbReference type="Proteomes" id="UP000233837">
    <property type="component" value="Unassembled WGS sequence"/>
</dbReference>